<gene>
    <name evidence="3" type="ORF">UFOPK1509_00760</name>
    <name evidence="4" type="ORF">UFOPK1854_00675</name>
    <name evidence="5" type="ORF">UFOPK2252_00160</name>
    <name evidence="6" type="ORF">UFOPK3282_00384</name>
    <name evidence="2" type="ORF">UFOPK4171_00617</name>
</gene>
<evidence type="ECO:0000313" key="4">
    <source>
        <dbReference type="EMBL" id="CAB4612774.1"/>
    </source>
</evidence>
<dbReference type="EMBL" id="CAESAM010000046">
    <property type="protein sequence ID" value="CAB4339278.1"/>
    <property type="molecule type" value="Genomic_DNA"/>
</dbReference>
<name>A0A6J6KJI4_9ZZZZ</name>
<dbReference type="EMBL" id="CAEZSY010000117">
    <property type="protein sequence ID" value="CAB4558677.1"/>
    <property type="molecule type" value="Genomic_DNA"/>
</dbReference>
<evidence type="ECO:0000313" key="6">
    <source>
        <dbReference type="EMBL" id="CAB4848688.1"/>
    </source>
</evidence>
<proteinExistence type="predicted"/>
<feature type="transmembrane region" description="Helical" evidence="1">
    <location>
        <begin position="83"/>
        <end position="103"/>
    </location>
</feature>
<dbReference type="EMBL" id="CAEZWN010000007">
    <property type="protein sequence ID" value="CAB4648285.1"/>
    <property type="molecule type" value="Genomic_DNA"/>
</dbReference>
<evidence type="ECO:0000313" key="2">
    <source>
        <dbReference type="EMBL" id="CAB4339278.1"/>
    </source>
</evidence>
<keyword evidence="1" id="KW-0472">Membrane</keyword>
<sequence>MTRINKSMKALIKRVVVGLLGGTITVIGVIALVTPGPGWLIIFAGLGILATEFAWAAIVLERAKKSASRAANRARLKKEHRDILLAVLFSLSLIALVVWYTSIR</sequence>
<feature type="transmembrane region" description="Helical" evidence="1">
    <location>
        <begin position="39"/>
        <end position="60"/>
    </location>
</feature>
<dbReference type="Pfam" id="PF09656">
    <property type="entry name" value="PGPGW"/>
    <property type="match status" value="1"/>
</dbReference>
<keyword evidence="1" id="KW-1133">Transmembrane helix</keyword>
<keyword evidence="1" id="KW-0812">Transmembrane</keyword>
<feature type="transmembrane region" description="Helical" evidence="1">
    <location>
        <begin position="12"/>
        <end position="33"/>
    </location>
</feature>
<reference evidence="5" key="1">
    <citation type="submission" date="2020-05" db="EMBL/GenBank/DDBJ databases">
        <authorList>
            <person name="Chiriac C."/>
            <person name="Salcher M."/>
            <person name="Ghai R."/>
            <person name="Kavagutti S V."/>
        </authorList>
    </citation>
    <scope>NUCLEOTIDE SEQUENCE</scope>
</reference>
<dbReference type="EMBL" id="CAFBJG010000025">
    <property type="protein sequence ID" value="CAB4848688.1"/>
    <property type="molecule type" value="Genomic_DNA"/>
</dbReference>
<evidence type="ECO:0000313" key="5">
    <source>
        <dbReference type="EMBL" id="CAB4648285.1"/>
    </source>
</evidence>
<evidence type="ECO:0000256" key="1">
    <source>
        <dbReference type="SAM" id="Phobius"/>
    </source>
</evidence>
<accession>A0A6J6KJI4</accession>
<organism evidence="5">
    <name type="scientific">freshwater metagenome</name>
    <dbReference type="NCBI Taxonomy" id="449393"/>
    <lineage>
        <taxon>unclassified sequences</taxon>
        <taxon>metagenomes</taxon>
        <taxon>ecological metagenomes</taxon>
    </lineage>
</organism>
<dbReference type="EMBL" id="CAEZUT010000067">
    <property type="protein sequence ID" value="CAB4612774.1"/>
    <property type="molecule type" value="Genomic_DNA"/>
</dbReference>
<evidence type="ECO:0000313" key="3">
    <source>
        <dbReference type="EMBL" id="CAB4558677.1"/>
    </source>
</evidence>
<dbReference type="AlphaFoldDB" id="A0A6J6KJI4"/>
<protein>
    <submittedName>
        <fullName evidence="5">Unannotated protein</fullName>
    </submittedName>
</protein>
<dbReference type="InterPro" id="IPR019099">
    <property type="entry name" value="Uncharacterised_PGPGW_TM"/>
</dbReference>